<sequence>MNFRLLAALLAASEGLGTEDTPYEKRIVNRWNLMRKWVKANLVGHLHAEKTADNQEPKAIKKINRGEKYMLDYYKRKLNKITDPDKWSRCSGHDQAESSVPDVTHEVGTAAYAIAKMNQVVEDVFTEECKFKPALTETRRAMYENLLNVTFMKYAKQCKKINPFECDTEYCVAKQYGWGSTKCTVREEEVALVHDDEGDTRFGEDGKYEDTWWMNYNLLQ</sequence>
<organism evidence="2 3">
    <name type="scientific">Oikopleura dioica</name>
    <name type="common">Tunicate</name>
    <dbReference type="NCBI Taxonomy" id="34765"/>
    <lineage>
        <taxon>Eukaryota</taxon>
        <taxon>Metazoa</taxon>
        <taxon>Chordata</taxon>
        <taxon>Tunicata</taxon>
        <taxon>Appendicularia</taxon>
        <taxon>Copelata</taxon>
        <taxon>Oikopleuridae</taxon>
        <taxon>Oikopleura</taxon>
    </lineage>
</organism>
<keyword evidence="3" id="KW-1185">Reference proteome</keyword>
<name>A0ABN7SY31_OIKDI</name>
<dbReference type="Proteomes" id="UP001158576">
    <property type="component" value="Chromosome 2"/>
</dbReference>
<protein>
    <submittedName>
        <fullName evidence="2">Oidioi.mRNA.OKI2018_I69.chr2.g4806.t1.cds</fullName>
    </submittedName>
</protein>
<gene>
    <name evidence="2" type="ORF">OKIOD_LOCUS13571</name>
</gene>
<proteinExistence type="predicted"/>
<dbReference type="EMBL" id="OU015567">
    <property type="protein sequence ID" value="CAG5110397.1"/>
    <property type="molecule type" value="Genomic_DNA"/>
</dbReference>
<feature type="chain" id="PRO_5045433198" evidence="1">
    <location>
        <begin position="18"/>
        <end position="220"/>
    </location>
</feature>
<reference evidence="2 3" key="1">
    <citation type="submission" date="2021-04" db="EMBL/GenBank/DDBJ databases">
        <authorList>
            <person name="Bliznina A."/>
        </authorList>
    </citation>
    <scope>NUCLEOTIDE SEQUENCE [LARGE SCALE GENOMIC DNA]</scope>
</reference>
<keyword evidence="1" id="KW-0732">Signal</keyword>
<evidence type="ECO:0000313" key="2">
    <source>
        <dbReference type="EMBL" id="CAG5110397.1"/>
    </source>
</evidence>
<feature type="signal peptide" evidence="1">
    <location>
        <begin position="1"/>
        <end position="17"/>
    </location>
</feature>
<evidence type="ECO:0000256" key="1">
    <source>
        <dbReference type="SAM" id="SignalP"/>
    </source>
</evidence>
<evidence type="ECO:0000313" key="3">
    <source>
        <dbReference type="Proteomes" id="UP001158576"/>
    </source>
</evidence>
<accession>A0ABN7SY31</accession>